<feature type="region of interest" description="Disordered" evidence="6">
    <location>
        <begin position="1"/>
        <end position="44"/>
    </location>
</feature>
<evidence type="ECO:0000256" key="2">
    <source>
        <dbReference type="ARBA" id="ARBA00005371"/>
    </source>
</evidence>
<feature type="compositionally biased region" description="Polar residues" evidence="6">
    <location>
        <begin position="151"/>
        <end position="163"/>
    </location>
</feature>
<dbReference type="CDD" id="cd22852">
    <property type="entry name" value="SMN_C"/>
    <property type="match status" value="1"/>
</dbReference>
<comment type="similarity">
    <text evidence="2">Belongs to the SMN family.</text>
</comment>
<keyword evidence="3" id="KW-0507">mRNA processing</keyword>
<proteinExistence type="inferred from homology"/>
<evidence type="ECO:0000259" key="7">
    <source>
        <dbReference type="Pfam" id="PF20636"/>
    </source>
</evidence>
<dbReference type="Pfam" id="PF20636">
    <property type="entry name" value="SMN_G2-BD"/>
    <property type="match status" value="1"/>
</dbReference>
<keyword evidence="5" id="KW-0539">Nucleus</keyword>
<evidence type="ECO:0000256" key="1">
    <source>
        <dbReference type="ARBA" id="ARBA00004123"/>
    </source>
</evidence>
<keyword evidence="9" id="KW-1185">Reference proteome</keyword>
<comment type="caution">
    <text evidence="8">The sequence shown here is derived from an EMBL/GenBank/DDBJ whole genome shotgun (WGS) entry which is preliminary data.</text>
</comment>
<dbReference type="PANTHER" id="PTHR39267">
    <property type="entry name" value="SURVIVAL MOTOR NEURON-LIKE PROTEIN 1"/>
    <property type="match status" value="1"/>
</dbReference>
<evidence type="ECO:0000313" key="8">
    <source>
        <dbReference type="EMBL" id="KAH6598700.1"/>
    </source>
</evidence>
<feature type="domain" description="Survival Motor Neuron Gemin2-binding" evidence="7">
    <location>
        <begin position="55"/>
        <end position="81"/>
    </location>
</feature>
<evidence type="ECO:0000256" key="5">
    <source>
        <dbReference type="ARBA" id="ARBA00023242"/>
    </source>
</evidence>
<keyword evidence="4" id="KW-0508">mRNA splicing</keyword>
<accession>A0ABQ8FIJ3</accession>
<gene>
    <name evidence="8" type="ORF">BASA50_003734</name>
</gene>
<feature type="region of interest" description="Disordered" evidence="6">
    <location>
        <begin position="109"/>
        <end position="176"/>
    </location>
</feature>
<reference evidence="8 9" key="1">
    <citation type="submission" date="2021-02" db="EMBL/GenBank/DDBJ databases">
        <title>Variation within the Batrachochytrium salamandrivorans European outbreak.</title>
        <authorList>
            <person name="Kelly M."/>
            <person name="Pasmans F."/>
            <person name="Shea T.P."/>
            <person name="Munoz J.F."/>
            <person name="Carranza S."/>
            <person name="Cuomo C.A."/>
            <person name="Martel A."/>
        </authorList>
    </citation>
    <scope>NUCLEOTIDE SEQUENCE [LARGE SCALE GENOMIC DNA]</scope>
    <source>
        <strain evidence="8 9">AMFP18/2</strain>
    </source>
</reference>
<dbReference type="Proteomes" id="UP001648503">
    <property type="component" value="Unassembled WGS sequence"/>
</dbReference>
<evidence type="ECO:0000256" key="4">
    <source>
        <dbReference type="ARBA" id="ARBA00023187"/>
    </source>
</evidence>
<name>A0ABQ8FIJ3_9FUNG</name>
<sequence length="256" mass="27489">MDDQGMSSQDEEGRISETDINDLPIAVDDTAEAEDVSHSGPDMADTQWIGISLASEDGDDNPWDDSLLIKAWDNAVCRYKSLADQGNSHHSPDKVCTDLKEPGSDISIERSLHDNTTHKPKKSKLQHAPSTTMPKQRLEPIKANDVLPDLASTTSASDNTTKKGQAPIQPVHPVTQIPGAIPGGFLPFPLGADTRTHKLCPSCSKPPSATASQDVNADDGAQLMMAWYYAGYYTGLHQSRTGSTAFPPPPSALTDN</sequence>
<evidence type="ECO:0000256" key="3">
    <source>
        <dbReference type="ARBA" id="ARBA00022664"/>
    </source>
</evidence>
<dbReference type="InterPro" id="IPR049481">
    <property type="entry name" value="SMN_G2-BD"/>
</dbReference>
<protein>
    <recommendedName>
        <fullName evidence="7">Survival Motor Neuron Gemin2-binding domain-containing protein</fullName>
    </recommendedName>
</protein>
<dbReference type="InterPro" id="IPR040424">
    <property type="entry name" value="Smn1"/>
</dbReference>
<dbReference type="PANTHER" id="PTHR39267:SF1">
    <property type="entry name" value="SURVIVAL MOTOR NEURON PROTEIN"/>
    <property type="match status" value="1"/>
</dbReference>
<comment type="subcellular location">
    <subcellularLocation>
        <location evidence="1">Nucleus</location>
    </subcellularLocation>
</comment>
<organism evidence="8 9">
    <name type="scientific">Batrachochytrium salamandrivorans</name>
    <dbReference type="NCBI Taxonomy" id="1357716"/>
    <lineage>
        <taxon>Eukaryota</taxon>
        <taxon>Fungi</taxon>
        <taxon>Fungi incertae sedis</taxon>
        <taxon>Chytridiomycota</taxon>
        <taxon>Chytridiomycota incertae sedis</taxon>
        <taxon>Chytridiomycetes</taxon>
        <taxon>Rhizophydiales</taxon>
        <taxon>Rhizophydiales incertae sedis</taxon>
        <taxon>Batrachochytrium</taxon>
    </lineage>
</organism>
<evidence type="ECO:0000256" key="6">
    <source>
        <dbReference type="SAM" id="MobiDB-lite"/>
    </source>
</evidence>
<evidence type="ECO:0000313" key="9">
    <source>
        <dbReference type="Proteomes" id="UP001648503"/>
    </source>
</evidence>
<dbReference type="EMBL" id="JAFCIX010000102">
    <property type="protein sequence ID" value="KAH6598700.1"/>
    <property type="molecule type" value="Genomic_DNA"/>
</dbReference>
<dbReference type="InterPro" id="IPR047313">
    <property type="entry name" value="SMN_C"/>
</dbReference>